<organism evidence="2 3">
    <name type="scientific">Borrelia turicatae (strain 91E135)</name>
    <dbReference type="NCBI Taxonomy" id="314724"/>
    <lineage>
        <taxon>Bacteria</taxon>
        <taxon>Pseudomonadati</taxon>
        <taxon>Spirochaetota</taxon>
        <taxon>Spirochaetia</taxon>
        <taxon>Spirochaetales</taxon>
        <taxon>Borreliaceae</taxon>
        <taxon>Borrelia</taxon>
    </lineage>
</organism>
<sequence>MLNDMSRIKKSLDDYVVYFREGRLNDARIAKELGVSRVNVGKMRRKWEEIKDDPEYINGAAKLTICEDTLNNILFHASQSRAQARDLKSQFSMAKSMLGLEFINSFSRYLELELKTHNYKIEELDDYVVYFREGRLNDARIAKELGVSRVNVGKMRRKWEEIKDDPEYINGAAKLTICEDTLNNILFHASQSRAQARDLKSQFSMAKSMLGLEFINSFSRYLELELKTHNYKIEELESQISNLYKKTLSKKVAHSEEESRELEELKLKLDELKRDLELKKMSLYYKTMLKLKATDTDVRSKLQI</sequence>
<dbReference type="EMBL" id="CP019362">
    <property type="protein sequence ID" value="ASJ27611.1"/>
    <property type="molecule type" value="Genomic_DNA"/>
</dbReference>
<accession>A0ABF7QZX6</accession>
<evidence type="ECO:0008006" key="4">
    <source>
        <dbReference type="Google" id="ProtNLM"/>
    </source>
</evidence>
<evidence type="ECO:0000256" key="1">
    <source>
        <dbReference type="SAM" id="Coils"/>
    </source>
</evidence>
<dbReference type="InterPro" id="IPR006739">
    <property type="entry name" value="DUF603"/>
</dbReference>
<name>A0ABF7QZX6_BORT9</name>
<feature type="coiled-coil region" evidence="1">
    <location>
        <begin position="226"/>
        <end position="282"/>
    </location>
</feature>
<protein>
    <recommendedName>
        <fullName evidence="4">DUF603 domain-containing protein</fullName>
    </recommendedName>
</protein>
<evidence type="ECO:0000313" key="3">
    <source>
        <dbReference type="Proteomes" id="UP000001205"/>
    </source>
</evidence>
<gene>
    <name evidence="2" type="ORF">BT0_P34</name>
</gene>
<dbReference type="KEGG" id="btu:BT0_P34"/>
<dbReference type="Proteomes" id="UP000001205">
    <property type="component" value="Plasmid cp31"/>
</dbReference>
<reference evidence="2 3" key="1">
    <citation type="submission" date="2017-01" db="EMBL/GenBank/DDBJ databases">
        <title>Reassembled and rearranged: the organization and evolution of antigen-encoding plasmids in two relapsing fever Borrelia species.</title>
        <authorList>
            <person name="Barbour A.G."/>
            <person name="Dai Q."/>
            <person name="Miller S.C."/>
            <person name="Porcella S.F."/>
            <person name="Schwan T.G."/>
            <person name="Lopez J.E."/>
        </authorList>
    </citation>
    <scope>NUCLEOTIDE SEQUENCE [LARGE SCALE GENOMIC DNA]</scope>
    <source>
        <strain evidence="2 3">91E135</strain>
        <plasmid evidence="2 3">cp31</plasmid>
    </source>
</reference>
<dbReference type="Pfam" id="PF04645">
    <property type="entry name" value="DUF603"/>
    <property type="match status" value="1"/>
</dbReference>
<proteinExistence type="predicted"/>
<keyword evidence="3" id="KW-1185">Reference proteome</keyword>
<geneLocation type="plasmid" evidence="2 3">
    <name>cp31</name>
</geneLocation>
<keyword evidence="1" id="KW-0175">Coiled coil</keyword>
<keyword evidence="2" id="KW-0614">Plasmid</keyword>
<dbReference type="AlphaFoldDB" id="A0ABF7QZX6"/>
<evidence type="ECO:0000313" key="2">
    <source>
        <dbReference type="EMBL" id="ASJ27611.1"/>
    </source>
</evidence>